<dbReference type="NCBIfam" id="NF004846">
    <property type="entry name" value="PRK06197.1"/>
    <property type="match status" value="1"/>
</dbReference>
<dbReference type="SUPFAM" id="SSF51735">
    <property type="entry name" value="NAD(P)-binding Rossmann-fold domains"/>
    <property type="match status" value="1"/>
</dbReference>
<dbReference type="Pfam" id="PF00106">
    <property type="entry name" value="adh_short"/>
    <property type="match status" value="1"/>
</dbReference>
<dbReference type="EMBL" id="CP017839">
    <property type="protein sequence ID" value="APB00067.1"/>
    <property type="molecule type" value="Genomic_DNA"/>
</dbReference>
<dbReference type="PRINTS" id="PR00081">
    <property type="entry name" value="GDHRDH"/>
</dbReference>
<dbReference type="PANTHER" id="PTHR24320:SF148">
    <property type="entry name" value="NAD(P)-BINDING ROSSMANN-FOLD SUPERFAMILY PROTEIN"/>
    <property type="match status" value="1"/>
</dbReference>
<feature type="domain" description="Ketoreductase" evidence="4">
    <location>
        <begin position="22"/>
        <end position="167"/>
    </location>
</feature>
<dbReference type="SMART" id="SM00822">
    <property type="entry name" value="PKS_KR"/>
    <property type="match status" value="1"/>
</dbReference>
<evidence type="ECO:0000256" key="2">
    <source>
        <dbReference type="ARBA" id="ARBA00023002"/>
    </source>
</evidence>
<dbReference type="Gene3D" id="3.40.50.720">
    <property type="entry name" value="NAD(P)-binding Rossmann-like Domain"/>
    <property type="match status" value="1"/>
</dbReference>
<evidence type="ECO:0000259" key="4">
    <source>
        <dbReference type="SMART" id="SM00822"/>
    </source>
</evidence>
<dbReference type="InterPro" id="IPR057326">
    <property type="entry name" value="KR_dom"/>
</dbReference>
<dbReference type="AlphaFoldDB" id="A0ABC8B0H2"/>
<dbReference type="PRINTS" id="PR00080">
    <property type="entry name" value="SDRFAMILY"/>
</dbReference>
<comment type="similarity">
    <text evidence="1 3">Belongs to the short-chain dehydrogenases/reductases (SDR) family.</text>
</comment>
<dbReference type="EC" id="1.3.1.33" evidence="5"/>
<dbReference type="Proteomes" id="UP000180166">
    <property type="component" value="Chromosome"/>
</dbReference>
<protein>
    <submittedName>
        <fullName evidence="5">Protochlorophyllide reductase</fullName>
        <ecNumber evidence="5">1.3.1.33</ecNumber>
    </submittedName>
</protein>
<keyword evidence="2 5" id="KW-0560">Oxidoreductase</keyword>
<dbReference type="InterPro" id="IPR002347">
    <property type="entry name" value="SDR_fam"/>
</dbReference>
<name>A0ABC8B0H2_9NOCA</name>
<evidence type="ECO:0000313" key="5">
    <source>
        <dbReference type="EMBL" id="APB00067.1"/>
    </source>
</evidence>
<organism evidence="5 6">
    <name type="scientific">Nocardia seriolae</name>
    <dbReference type="NCBI Taxonomy" id="37332"/>
    <lineage>
        <taxon>Bacteria</taxon>
        <taxon>Bacillati</taxon>
        <taxon>Actinomycetota</taxon>
        <taxon>Actinomycetes</taxon>
        <taxon>Mycobacteriales</taxon>
        <taxon>Nocardiaceae</taxon>
        <taxon>Nocardia</taxon>
    </lineage>
</organism>
<dbReference type="PANTHER" id="PTHR24320">
    <property type="entry name" value="RETINOL DEHYDROGENASE"/>
    <property type="match status" value="1"/>
</dbReference>
<gene>
    <name evidence="5" type="ORF">NS506_06030</name>
</gene>
<dbReference type="RefSeq" id="WP_071344367.1">
    <property type="nucleotide sequence ID" value="NZ_CP017839.1"/>
</dbReference>
<reference evidence="5 6" key="1">
    <citation type="submission" date="2016-10" db="EMBL/GenBank/DDBJ databases">
        <title>Genome sequence of Nocardia seriolae strain EM150506, isolated from Anguila japonica.</title>
        <authorList>
            <person name="Han H.-J."/>
        </authorList>
    </citation>
    <scope>NUCLEOTIDE SEQUENCE [LARGE SCALE GENOMIC DNA]</scope>
    <source>
        <strain evidence="5 6">EM150506</strain>
    </source>
</reference>
<dbReference type="GO" id="GO:0016630">
    <property type="term" value="F:protochlorophyllide reductase activity"/>
    <property type="evidence" value="ECO:0007669"/>
    <property type="project" value="UniProtKB-EC"/>
</dbReference>
<proteinExistence type="inferred from homology"/>
<evidence type="ECO:0000256" key="3">
    <source>
        <dbReference type="RuleBase" id="RU000363"/>
    </source>
</evidence>
<sequence length="325" mass="34377">MSSAPVIPRRWTAADIPDQTGRTAIVTGANSGLGLRTAEALAAKGARVLLACRNEIKAAAAVEAVAAAAVGPKPEVLPLDLADLAAVRRAADHVDVSVGVVDLLVNNAGVMAVPRSRTADGFDAQFGTNHLGHFAFTGAILPALLRAERPRVVNVSSIAAWGGIINPVDPNWRRLYLRWPAYSQSKLANPLFTAELDRRARAAGTALIATAAHPGLSATNLYDRNGERGLAGALAAVPQQILHSLAQPDRMGALPQLFAATVPDLPGNTYIGPGFEVAGFPRRTLRNPLAYSRAYARWLWSLSERLTGVRYEWPEVSDAAAAPRG</sequence>
<dbReference type="KEGG" id="nsr:NS506_06030"/>
<dbReference type="InterPro" id="IPR036291">
    <property type="entry name" value="NAD(P)-bd_dom_sf"/>
</dbReference>
<evidence type="ECO:0000313" key="6">
    <source>
        <dbReference type="Proteomes" id="UP000180166"/>
    </source>
</evidence>
<accession>A0ABC8B0H2</accession>
<evidence type="ECO:0000256" key="1">
    <source>
        <dbReference type="ARBA" id="ARBA00006484"/>
    </source>
</evidence>